<dbReference type="Proteomes" id="UP001431199">
    <property type="component" value="Unassembled WGS sequence"/>
</dbReference>
<organism evidence="2 3">
    <name type="scientific">Eubacterium album</name>
    <dbReference type="NCBI Taxonomy" id="2978477"/>
    <lineage>
        <taxon>Bacteria</taxon>
        <taxon>Bacillati</taxon>
        <taxon>Bacillota</taxon>
        <taxon>Clostridia</taxon>
        <taxon>Eubacteriales</taxon>
        <taxon>Eubacteriaceae</taxon>
        <taxon>Eubacterium</taxon>
    </lineage>
</organism>
<evidence type="ECO:0000313" key="3">
    <source>
        <dbReference type="Proteomes" id="UP001431199"/>
    </source>
</evidence>
<sequence length="187" mass="21518">MKDDLFSQLYENIKKIGLTKWIMLGIAGVLLIASSYLKKDEVNENKARYSQYEEKNTFNQKYEYKDEIEKEVEELVKNIKGVNKAKVMITLKSSEERIVKEDNEVVVENDERETNKTGKESKKNNTVIVDGENGEQPYVVKELYPQVEGVAVCIKGNFDSEIKNNIISIIQALFDIESHKISVTEMK</sequence>
<protein>
    <recommendedName>
        <fullName evidence="4">Stage III sporulation protein AG</fullName>
    </recommendedName>
</protein>
<reference evidence="2" key="1">
    <citation type="submission" date="2022-09" db="EMBL/GenBank/DDBJ databases">
        <title>Eubacterium sp. LFL-14 isolated from human feces.</title>
        <authorList>
            <person name="Liu F."/>
        </authorList>
    </citation>
    <scope>NUCLEOTIDE SEQUENCE</scope>
    <source>
        <strain evidence="2">LFL-14</strain>
    </source>
</reference>
<evidence type="ECO:0008006" key="4">
    <source>
        <dbReference type="Google" id="ProtNLM"/>
    </source>
</evidence>
<proteinExistence type="predicted"/>
<dbReference type="RefSeq" id="WP_022089019.1">
    <property type="nucleotide sequence ID" value="NZ_JAODBU010000008.1"/>
</dbReference>
<gene>
    <name evidence="2" type="ORF">N5B56_09105</name>
</gene>
<keyword evidence="1" id="KW-1133">Transmembrane helix</keyword>
<feature type="transmembrane region" description="Helical" evidence="1">
    <location>
        <begin position="21"/>
        <end position="37"/>
    </location>
</feature>
<keyword evidence="1" id="KW-0472">Membrane</keyword>
<keyword evidence="3" id="KW-1185">Reference proteome</keyword>
<dbReference type="EMBL" id="JAODBU010000008">
    <property type="protein sequence ID" value="MCT7399234.1"/>
    <property type="molecule type" value="Genomic_DNA"/>
</dbReference>
<accession>A0ABT2M130</accession>
<keyword evidence="1" id="KW-0812">Transmembrane</keyword>
<comment type="caution">
    <text evidence="2">The sequence shown here is derived from an EMBL/GenBank/DDBJ whole genome shotgun (WGS) entry which is preliminary data.</text>
</comment>
<name>A0ABT2M130_9FIRM</name>
<evidence type="ECO:0000256" key="1">
    <source>
        <dbReference type="SAM" id="Phobius"/>
    </source>
</evidence>
<evidence type="ECO:0000313" key="2">
    <source>
        <dbReference type="EMBL" id="MCT7399234.1"/>
    </source>
</evidence>